<dbReference type="Pfam" id="PF03476">
    <property type="entry name" value="MOSC_N"/>
    <property type="match status" value="1"/>
</dbReference>
<dbReference type="Gene3D" id="3.90.1150.10">
    <property type="entry name" value="Aspartate Aminotransferase, domain 1"/>
    <property type="match status" value="1"/>
</dbReference>
<keyword evidence="7" id="KW-1185">Reference proteome</keyword>
<feature type="modified residue" description="N6-(pyridoxal phosphate)lysine" evidence="4">
    <location>
        <position position="274"/>
    </location>
</feature>
<evidence type="ECO:0000313" key="7">
    <source>
        <dbReference type="Proteomes" id="UP000317650"/>
    </source>
</evidence>
<sequence length="921" mass="102908">MARAKAEFLKQFGKDYGYPDAPKDIDEIRASEFKRLQGLVYLDHAGATLYSEAQIEAVAKDLTSSVYGNPHSQSDSSLATCDIISAARQQVLDYLNASPKNYKCMFTSGATAALKLIGECFPWSRESCYMYTMENHNSVLGIREYAFDRGAAAVAVDVKEGTCLQNGSHESSFEFLEHTVQRRTHLFQQNALNGKTSGNTYNLFAFPSECNFSGQKFSLDLVNYVKEGGGKPLTGSPRGRGCWMVLIDGAKGCATEPPDLTRYPADFVVFSFYKIFGYPTGLGALVIRSGESITTELVHSLLLELVGNWAWIQVSWYPDLIVPNRLLVCSIPYQKAAKVLKKTYFSGGTVSSSIADVDFIKRRDNIEQVLEDGTISFLAIASIRHGFKIINTLTHSAISRHTASLATYTRTKMIDLKHENGAEVCKIYGRNTSQAPYQDMGPTIAFNLKRADGSWVGYREVEKLASLSGIQLRTGCFCNPGACAKYLYLSHSDLIANFEAGHVCWDDNDILHGKPTGAVRISFGYTSAFEDAEALYFICLPVVQFCLFKFKFLGFLDNSFVEKLNASGDGYPLRMKTDPISGIGSLQLVCSVQLKSITVYPVKSCAGFAVYKWPLSNIGLKYDREWLLKGPTGEILTQKKVPEMCNIRSFIDLECGILNLESPRCKERLHVPIQENSSFDYMEEMDIYGQRYKVQCYNDEVNMWFSEAIARRCTLVRCSSSEYRSCNIMGGRGNMCRDTWGKLNFVNEAQLLLVSEESVGDLNSRLNSCGFMSLSAEFKLVQRSNLEAILFSVFTLDFLKDNSGCVQRVIVDAMRFRPNLVISGAEPYAEDDWKSLHIGKARFTSLGGCSRCQMINLDQQSGQLHKAKEPLATLASYRRVQGKILFGILLRHEIKNAEDGEQKNFGERWLQVGQEVHPSIR</sequence>
<evidence type="ECO:0000259" key="5">
    <source>
        <dbReference type="PROSITE" id="PS51340"/>
    </source>
</evidence>
<comment type="similarity">
    <text evidence="4">Belongs to the class-V pyridoxal-phosphate-dependent aminotransferase family. MOCOS subfamily.</text>
</comment>
<dbReference type="Gene3D" id="3.40.640.10">
    <property type="entry name" value="Type I PLP-dependent aspartate aminotransferase-like (Major domain)"/>
    <property type="match status" value="1"/>
</dbReference>
<feature type="domain" description="MOSC" evidence="5">
    <location>
        <begin position="718"/>
        <end position="919"/>
    </location>
</feature>
<evidence type="ECO:0000256" key="1">
    <source>
        <dbReference type="ARBA" id="ARBA00022679"/>
    </source>
</evidence>
<dbReference type="HAMAP" id="MF_03050">
    <property type="entry name" value="MOCOS"/>
    <property type="match status" value="1"/>
</dbReference>
<dbReference type="GO" id="GO:0032787">
    <property type="term" value="P:monocarboxylic acid metabolic process"/>
    <property type="evidence" value="ECO:0007669"/>
    <property type="project" value="UniProtKB-ARBA"/>
</dbReference>
<dbReference type="PANTHER" id="PTHR14237:SF80">
    <property type="entry name" value="MOLYBDENUM COFACTOR SULFURASE"/>
    <property type="match status" value="1"/>
</dbReference>
<dbReference type="Pfam" id="PF00266">
    <property type="entry name" value="Aminotran_5"/>
    <property type="match status" value="2"/>
</dbReference>
<dbReference type="InterPro" id="IPR015422">
    <property type="entry name" value="PyrdxlP-dep_Trfase_small"/>
</dbReference>
<dbReference type="GO" id="GO:0016829">
    <property type="term" value="F:lyase activity"/>
    <property type="evidence" value="ECO:0007669"/>
    <property type="project" value="UniProtKB-UniRule"/>
</dbReference>
<proteinExistence type="inferred from homology"/>
<comment type="function">
    <text evidence="4">Sulfurates the molybdenum cofactor. Sulfation of molybdenum is essential for xanthine dehydrogenase (XDH) and aldehyde oxidase (ADO) enzymes in which molybdenum cofactor is liganded by 1 oxygen and 1 sulfur atom in active form.</text>
</comment>
<dbReference type="InterPro" id="IPR015424">
    <property type="entry name" value="PyrdxlP-dep_Trfase"/>
</dbReference>
<dbReference type="SUPFAM" id="SSF50800">
    <property type="entry name" value="PK beta-barrel domain-like"/>
    <property type="match status" value="1"/>
</dbReference>
<dbReference type="InterPro" id="IPR028886">
    <property type="entry name" value="MoCo_sulfurase"/>
</dbReference>
<dbReference type="InterPro" id="IPR000192">
    <property type="entry name" value="Aminotrans_V_dom"/>
</dbReference>
<keyword evidence="2 4" id="KW-0663">Pyridoxal phosphate</keyword>
<dbReference type="GO" id="GO:0008265">
    <property type="term" value="F:molybdenum cofactor sulfurtransferase activity"/>
    <property type="evidence" value="ECO:0007669"/>
    <property type="project" value="UniProtKB-UniRule"/>
</dbReference>
<dbReference type="Pfam" id="PF03473">
    <property type="entry name" value="MOSC"/>
    <property type="match status" value="1"/>
</dbReference>
<dbReference type="GO" id="GO:0030170">
    <property type="term" value="F:pyridoxal phosphate binding"/>
    <property type="evidence" value="ECO:0007669"/>
    <property type="project" value="UniProtKB-UniRule"/>
</dbReference>
<feature type="active site" evidence="4">
    <location>
        <position position="478"/>
    </location>
</feature>
<dbReference type="InterPro" id="IPR011037">
    <property type="entry name" value="Pyrv_Knase-like_insert_dom_sf"/>
</dbReference>
<keyword evidence="1 4" id="KW-0808">Transferase</keyword>
<dbReference type="PROSITE" id="PS51340">
    <property type="entry name" value="MOSC"/>
    <property type="match status" value="1"/>
</dbReference>
<dbReference type="InterPro" id="IPR005303">
    <property type="entry name" value="MOCOS_middle"/>
</dbReference>
<gene>
    <name evidence="6" type="ORF">C4D60_Mb08t06300</name>
</gene>
<dbReference type="EMBL" id="PYDT01000002">
    <property type="protein sequence ID" value="THU68670.1"/>
    <property type="molecule type" value="Genomic_DNA"/>
</dbReference>
<name>A0A4S8K1R6_MUSBA</name>
<comment type="catalytic activity">
    <reaction evidence="4">
        <text>Mo-molybdopterin + L-cysteine + AH2 = thio-Mo-molybdopterin + L-alanine + A + H2O</text>
        <dbReference type="Rhea" id="RHEA:42636"/>
        <dbReference type="ChEBI" id="CHEBI:13193"/>
        <dbReference type="ChEBI" id="CHEBI:15377"/>
        <dbReference type="ChEBI" id="CHEBI:17499"/>
        <dbReference type="ChEBI" id="CHEBI:35235"/>
        <dbReference type="ChEBI" id="CHEBI:57972"/>
        <dbReference type="ChEBI" id="CHEBI:71302"/>
        <dbReference type="ChEBI" id="CHEBI:82685"/>
        <dbReference type="EC" id="2.8.1.9"/>
    </reaction>
</comment>
<dbReference type="PANTHER" id="PTHR14237">
    <property type="entry name" value="MOLYBDOPTERIN COFACTOR SULFURASE MOSC"/>
    <property type="match status" value="1"/>
</dbReference>
<evidence type="ECO:0000256" key="2">
    <source>
        <dbReference type="ARBA" id="ARBA00022898"/>
    </source>
</evidence>
<dbReference type="GO" id="GO:0030151">
    <property type="term" value="F:molybdenum ion binding"/>
    <property type="evidence" value="ECO:0007669"/>
    <property type="project" value="UniProtKB-UniRule"/>
</dbReference>
<dbReference type="SUPFAM" id="SSF141673">
    <property type="entry name" value="MOSC N-terminal domain-like"/>
    <property type="match status" value="1"/>
</dbReference>
<evidence type="ECO:0000256" key="3">
    <source>
        <dbReference type="ARBA" id="ARBA00023150"/>
    </source>
</evidence>
<reference evidence="6 7" key="1">
    <citation type="journal article" date="2019" name="Nat. Plants">
        <title>Genome sequencing of Musa balbisiana reveals subgenome evolution and function divergence in polyploid bananas.</title>
        <authorList>
            <person name="Yao X."/>
        </authorList>
    </citation>
    <scope>NUCLEOTIDE SEQUENCE [LARGE SCALE GENOMIC DNA]</scope>
    <source>
        <strain evidence="7">cv. DH-PKW</strain>
        <tissue evidence="6">Leaves</tissue>
    </source>
</reference>
<organism evidence="6 7">
    <name type="scientific">Musa balbisiana</name>
    <name type="common">Banana</name>
    <dbReference type="NCBI Taxonomy" id="52838"/>
    <lineage>
        <taxon>Eukaryota</taxon>
        <taxon>Viridiplantae</taxon>
        <taxon>Streptophyta</taxon>
        <taxon>Embryophyta</taxon>
        <taxon>Tracheophyta</taxon>
        <taxon>Spermatophyta</taxon>
        <taxon>Magnoliopsida</taxon>
        <taxon>Liliopsida</taxon>
        <taxon>Zingiberales</taxon>
        <taxon>Musaceae</taxon>
        <taxon>Musa</taxon>
    </lineage>
</organism>
<dbReference type="SUPFAM" id="SSF53383">
    <property type="entry name" value="PLP-dependent transferases"/>
    <property type="match status" value="1"/>
</dbReference>
<dbReference type="STRING" id="52838.A0A4S8K1R6"/>
<evidence type="ECO:0000313" key="6">
    <source>
        <dbReference type="EMBL" id="THU68670.1"/>
    </source>
</evidence>
<dbReference type="InterPro" id="IPR015421">
    <property type="entry name" value="PyrdxlP-dep_Trfase_major"/>
</dbReference>
<dbReference type="EC" id="2.8.1.9" evidence="4"/>
<dbReference type="Proteomes" id="UP000317650">
    <property type="component" value="Chromosome 8"/>
</dbReference>
<comment type="caution">
    <text evidence="6">The sequence shown here is derived from an EMBL/GenBank/DDBJ whole genome shotgun (WGS) entry which is preliminary data.</text>
</comment>
<evidence type="ECO:0000256" key="4">
    <source>
        <dbReference type="HAMAP-Rule" id="MF_03050"/>
    </source>
</evidence>
<dbReference type="InterPro" id="IPR005302">
    <property type="entry name" value="MoCF_Sase_C"/>
</dbReference>
<dbReference type="AlphaFoldDB" id="A0A4S8K1R6"/>
<keyword evidence="3 4" id="KW-0501">Molybdenum cofactor biosynthesis</keyword>
<protein>
    <recommendedName>
        <fullName evidence="4">Molybdenum cofactor sulfurase</fullName>
        <shortName evidence="4">MCS</shortName>
        <shortName evidence="4">MOS</shortName>
        <shortName evidence="4">MoCo sulfurase</shortName>
        <ecNumber evidence="4">2.8.1.9</ecNumber>
    </recommendedName>
    <alternativeName>
        <fullName evidence="4">Molybdenum cofactor sulfurtransferase</fullName>
    </alternativeName>
</protein>
<accession>A0A4S8K1R6</accession>
<dbReference type="GO" id="GO:0006777">
    <property type="term" value="P:Mo-molybdopterin cofactor biosynthetic process"/>
    <property type="evidence" value="ECO:0007669"/>
    <property type="project" value="UniProtKB-UniRule"/>
</dbReference>
<comment type="cofactor">
    <cofactor evidence="4">
        <name>pyridoxal 5'-phosphate</name>
        <dbReference type="ChEBI" id="CHEBI:597326"/>
    </cofactor>
</comment>